<comment type="caution">
    <text evidence="1">The sequence shown here is derived from an EMBL/GenBank/DDBJ whole genome shotgun (WGS) entry which is preliminary data.</text>
</comment>
<name>A0A5J5IJU2_9BACT</name>
<evidence type="ECO:0000313" key="1">
    <source>
        <dbReference type="EMBL" id="KAA9041256.1"/>
    </source>
</evidence>
<reference evidence="1 2" key="1">
    <citation type="submission" date="2019-09" db="EMBL/GenBank/DDBJ databases">
        <title>Draft genome sequence of Ginsengibacter sp. BR5-29.</title>
        <authorList>
            <person name="Im W.-T."/>
        </authorList>
    </citation>
    <scope>NUCLEOTIDE SEQUENCE [LARGE SCALE GENOMIC DNA]</scope>
    <source>
        <strain evidence="1 2">BR5-29</strain>
    </source>
</reference>
<dbReference type="Proteomes" id="UP000326903">
    <property type="component" value="Unassembled WGS sequence"/>
</dbReference>
<dbReference type="AlphaFoldDB" id="A0A5J5IJU2"/>
<dbReference type="EMBL" id="VYQF01000001">
    <property type="protein sequence ID" value="KAA9041256.1"/>
    <property type="molecule type" value="Genomic_DNA"/>
</dbReference>
<organism evidence="1 2">
    <name type="scientific">Ginsengibacter hankyongi</name>
    <dbReference type="NCBI Taxonomy" id="2607284"/>
    <lineage>
        <taxon>Bacteria</taxon>
        <taxon>Pseudomonadati</taxon>
        <taxon>Bacteroidota</taxon>
        <taxon>Chitinophagia</taxon>
        <taxon>Chitinophagales</taxon>
        <taxon>Chitinophagaceae</taxon>
        <taxon>Ginsengibacter</taxon>
    </lineage>
</organism>
<sequence length="85" mass="10128">MSNTALNIRHKLFDYIRVADEKKLNAIYNLLEDEIEQTSEWWKDKQFVSELDHRFQALENGVDKGFTVPQLQQSIDKLRIKKYGK</sequence>
<dbReference type="RefSeq" id="WP_150413345.1">
    <property type="nucleotide sequence ID" value="NZ_VYQF01000001.1"/>
</dbReference>
<keyword evidence="2" id="KW-1185">Reference proteome</keyword>
<proteinExistence type="predicted"/>
<gene>
    <name evidence="1" type="ORF">FW778_04260</name>
</gene>
<evidence type="ECO:0000313" key="2">
    <source>
        <dbReference type="Proteomes" id="UP000326903"/>
    </source>
</evidence>
<protein>
    <submittedName>
        <fullName evidence="1">Uncharacterized protein</fullName>
    </submittedName>
</protein>
<accession>A0A5J5IJU2</accession>